<dbReference type="InterPro" id="IPR004358">
    <property type="entry name" value="Sig_transdc_His_kin-like_C"/>
</dbReference>
<dbReference type="EC" id="2.7.13.3" evidence="4"/>
<feature type="domain" description="Histidine kinase" evidence="16">
    <location>
        <begin position="377"/>
        <end position="595"/>
    </location>
</feature>
<evidence type="ECO:0000256" key="9">
    <source>
        <dbReference type="ARBA" id="ARBA00022741"/>
    </source>
</evidence>
<dbReference type="GO" id="GO:0005524">
    <property type="term" value="F:ATP binding"/>
    <property type="evidence" value="ECO:0007669"/>
    <property type="project" value="UniProtKB-KW"/>
</dbReference>
<evidence type="ECO:0000259" key="17">
    <source>
        <dbReference type="PROSITE" id="PS50885"/>
    </source>
</evidence>
<feature type="transmembrane region" description="Helical" evidence="15">
    <location>
        <begin position="179"/>
        <end position="198"/>
    </location>
</feature>
<dbReference type="SMART" id="SM00304">
    <property type="entry name" value="HAMP"/>
    <property type="match status" value="1"/>
</dbReference>
<evidence type="ECO:0000256" key="14">
    <source>
        <dbReference type="ARBA" id="ARBA00023136"/>
    </source>
</evidence>
<dbReference type="PANTHER" id="PTHR42878">
    <property type="entry name" value="TWO-COMPONENT HISTIDINE KINASE"/>
    <property type="match status" value="1"/>
</dbReference>
<dbReference type="InterPro" id="IPR036890">
    <property type="entry name" value="HATPase_C_sf"/>
</dbReference>
<evidence type="ECO:0000313" key="19">
    <source>
        <dbReference type="Proteomes" id="UP000441585"/>
    </source>
</evidence>
<dbReference type="AlphaFoldDB" id="A0A6I2MI09"/>
<dbReference type="FunFam" id="3.30.450.20:FF:000098">
    <property type="entry name" value="Sensor histidine kinase ResE"/>
    <property type="match status" value="1"/>
</dbReference>
<proteinExistence type="predicted"/>
<dbReference type="SMART" id="SM00388">
    <property type="entry name" value="HisKA"/>
    <property type="match status" value="1"/>
</dbReference>
<dbReference type="SMART" id="SM00387">
    <property type="entry name" value="HATPase_c"/>
    <property type="match status" value="1"/>
</dbReference>
<dbReference type="Pfam" id="PF00989">
    <property type="entry name" value="PAS"/>
    <property type="match status" value="1"/>
</dbReference>
<evidence type="ECO:0000256" key="8">
    <source>
        <dbReference type="ARBA" id="ARBA00022692"/>
    </source>
</evidence>
<dbReference type="Gene3D" id="3.30.450.20">
    <property type="entry name" value="PAS domain"/>
    <property type="match status" value="1"/>
</dbReference>
<keyword evidence="7" id="KW-0808">Transferase</keyword>
<keyword evidence="9" id="KW-0547">Nucleotide-binding</keyword>
<dbReference type="CDD" id="cd00130">
    <property type="entry name" value="PAS"/>
    <property type="match status" value="1"/>
</dbReference>
<gene>
    <name evidence="18" type="ORF">GJU41_16130</name>
</gene>
<dbReference type="Proteomes" id="UP000441585">
    <property type="component" value="Unassembled WGS sequence"/>
</dbReference>
<dbReference type="InterPro" id="IPR041328">
    <property type="entry name" value="HisK_sensor"/>
</dbReference>
<comment type="caution">
    <text evidence="18">The sequence shown here is derived from an EMBL/GenBank/DDBJ whole genome shotgun (WGS) entry which is preliminary data.</text>
</comment>
<dbReference type="InterPro" id="IPR003594">
    <property type="entry name" value="HATPase_dom"/>
</dbReference>
<dbReference type="InterPro" id="IPR013767">
    <property type="entry name" value="PAS_fold"/>
</dbReference>
<dbReference type="FunFam" id="3.30.565.10:FF:000023">
    <property type="entry name" value="PAS domain-containing sensor histidine kinase"/>
    <property type="match status" value="1"/>
</dbReference>
<dbReference type="GO" id="GO:0005886">
    <property type="term" value="C:plasma membrane"/>
    <property type="evidence" value="ECO:0007669"/>
    <property type="project" value="UniProtKB-SubCell"/>
</dbReference>
<dbReference type="Gene3D" id="6.10.340.10">
    <property type="match status" value="1"/>
</dbReference>
<dbReference type="Pfam" id="PF00672">
    <property type="entry name" value="HAMP"/>
    <property type="match status" value="1"/>
</dbReference>
<evidence type="ECO:0000256" key="12">
    <source>
        <dbReference type="ARBA" id="ARBA00022989"/>
    </source>
</evidence>
<evidence type="ECO:0000313" key="18">
    <source>
        <dbReference type="EMBL" id="MRX55493.1"/>
    </source>
</evidence>
<dbReference type="SUPFAM" id="SSF55874">
    <property type="entry name" value="ATPase domain of HSP90 chaperone/DNA topoisomerase II/histidine kinase"/>
    <property type="match status" value="1"/>
</dbReference>
<keyword evidence="13" id="KW-0902">Two-component regulatory system</keyword>
<evidence type="ECO:0000256" key="6">
    <source>
        <dbReference type="ARBA" id="ARBA00022553"/>
    </source>
</evidence>
<dbReference type="InterPro" id="IPR005467">
    <property type="entry name" value="His_kinase_dom"/>
</dbReference>
<dbReference type="CDD" id="cd00082">
    <property type="entry name" value="HisKA"/>
    <property type="match status" value="1"/>
</dbReference>
<dbReference type="Pfam" id="PF00512">
    <property type="entry name" value="HisKA"/>
    <property type="match status" value="1"/>
</dbReference>
<evidence type="ECO:0000256" key="10">
    <source>
        <dbReference type="ARBA" id="ARBA00022777"/>
    </source>
</evidence>
<evidence type="ECO:0000256" key="5">
    <source>
        <dbReference type="ARBA" id="ARBA00022475"/>
    </source>
</evidence>
<dbReference type="GO" id="GO:0007234">
    <property type="term" value="P:osmosensory signaling via phosphorelay pathway"/>
    <property type="evidence" value="ECO:0007669"/>
    <property type="project" value="TreeGrafter"/>
</dbReference>
<evidence type="ECO:0000256" key="4">
    <source>
        <dbReference type="ARBA" id="ARBA00012438"/>
    </source>
</evidence>
<dbReference type="GO" id="GO:0006355">
    <property type="term" value="P:regulation of DNA-templated transcription"/>
    <property type="evidence" value="ECO:0007669"/>
    <property type="project" value="InterPro"/>
</dbReference>
<dbReference type="Pfam" id="PF18698">
    <property type="entry name" value="HisK_sensor"/>
    <property type="match status" value="1"/>
</dbReference>
<keyword evidence="10" id="KW-0418">Kinase</keyword>
<name>A0A6I2MI09_9BACI</name>
<dbReference type="GO" id="GO:0045121">
    <property type="term" value="C:membrane raft"/>
    <property type="evidence" value="ECO:0007669"/>
    <property type="project" value="UniProtKB-SubCell"/>
</dbReference>
<keyword evidence="14 15" id="KW-0472">Membrane</keyword>
<dbReference type="SMART" id="SM00091">
    <property type="entry name" value="PAS"/>
    <property type="match status" value="1"/>
</dbReference>
<dbReference type="CDD" id="cd06225">
    <property type="entry name" value="HAMP"/>
    <property type="match status" value="1"/>
</dbReference>
<comment type="subcellular location">
    <subcellularLocation>
        <location evidence="3">Cell membrane</location>
        <topology evidence="3">Multi-pass membrane protein</topology>
    </subcellularLocation>
    <subcellularLocation>
        <location evidence="2">Membrane raft</location>
        <topology evidence="2">Multi-pass membrane protein</topology>
    </subcellularLocation>
</comment>
<dbReference type="SUPFAM" id="SSF158472">
    <property type="entry name" value="HAMP domain-like"/>
    <property type="match status" value="1"/>
</dbReference>
<dbReference type="PROSITE" id="PS50109">
    <property type="entry name" value="HIS_KIN"/>
    <property type="match status" value="1"/>
</dbReference>
<dbReference type="FunFam" id="1.10.287.130:FF:000001">
    <property type="entry name" value="Two-component sensor histidine kinase"/>
    <property type="match status" value="1"/>
</dbReference>
<dbReference type="EMBL" id="WKKF01000005">
    <property type="protein sequence ID" value="MRX55493.1"/>
    <property type="molecule type" value="Genomic_DNA"/>
</dbReference>
<sequence>MMFWKSVVGKLWFTILLLVSFVLLILTVLLLEFIENYHVDEAERELTQLANKISVILEKHEDQELARSISWELADELTSIIIVEDQDKYWFSPKKFESTPVFDMQDIQKDRELSKVFTDQKNVSKLTELSKEQQISSDNNDEVLVVGVPYELKNGENGAVFMSQSLLAVHETTKHTTKYILLAAGIAIVLTTIFAFFLSTRITYPLRKMREATQELTRGKFDTKVPILSHDEIGELAIAFNQMGRQLKFNINALNQEKEHLTSILSSMADGVITLNIDGTILVTNPPAERFLQSWYYEQKMQINEGEEIPPEAKELFQRVVNTEREHIVEVNLQGRSWVMVMSPLYNQSYVRGAVAVLRDMTEERRLDKLRKDFIANVSHELRTPIAMLQGYSEAIVDDIASSEEEKKEIAQVIYDESLRMGRLVNDLLDLARMEAGHISLNLERILVHEFIEKISRKFQGLARDKKISLTSSFSLDDPEFVLDPDKIEQVLTNLVDNAIRHTLEGGSVEIHVQTVAGGMKIDVKDTGTGIVEEDLPFVFERFYKADKARTRGRSGTGLGLAIAKNIVDAHAGTINVHSKVNEGTAFSFYLPRKSDVSDRT</sequence>
<evidence type="ECO:0000256" key="11">
    <source>
        <dbReference type="ARBA" id="ARBA00022840"/>
    </source>
</evidence>
<evidence type="ECO:0000256" key="2">
    <source>
        <dbReference type="ARBA" id="ARBA00004314"/>
    </source>
</evidence>
<dbReference type="InterPro" id="IPR000014">
    <property type="entry name" value="PAS"/>
</dbReference>
<reference evidence="18 19" key="1">
    <citation type="submission" date="2019-11" db="EMBL/GenBank/DDBJ databases">
        <title>Bacillus idriensis genome.</title>
        <authorList>
            <person name="Konopka E.N."/>
            <person name="Newman J.D."/>
        </authorList>
    </citation>
    <scope>NUCLEOTIDE SEQUENCE [LARGE SCALE GENOMIC DNA]</scope>
    <source>
        <strain evidence="18 19">DSM 19097</strain>
    </source>
</reference>
<dbReference type="InterPro" id="IPR050351">
    <property type="entry name" value="BphY/WalK/GraS-like"/>
</dbReference>
<evidence type="ECO:0000256" key="15">
    <source>
        <dbReference type="SAM" id="Phobius"/>
    </source>
</evidence>
<dbReference type="SUPFAM" id="SSF47384">
    <property type="entry name" value="Homodimeric domain of signal transducing histidine kinase"/>
    <property type="match status" value="1"/>
</dbReference>
<dbReference type="Gene3D" id="1.10.287.130">
    <property type="match status" value="1"/>
</dbReference>
<keyword evidence="19" id="KW-1185">Reference proteome</keyword>
<dbReference type="PANTHER" id="PTHR42878:SF3">
    <property type="entry name" value="HISTIDINE PROTEIN KINASE SAES"/>
    <property type="match status" value="1"/>
</dbReference>
<dbReference type="Pfam" id="PF02518">
    <property type="entry name" value="HATPase_c"/>
    <property type="match status" value="1"/>
</dbReference>
<comment type="catalytic activity">
    <reaction evidence="1">
        <text>ATP + protein L-histidine = ADP + protein N-phospho-L-histidine.</text>
        <dbReference type="EC" id="2.7.13.3"/>
    </reaction>
</comment>
<keyword evidence="6" id="KW-0597">Phosphoprotein</keyword>
<dbReference type="InterPro" id="IPR003661">
    <property type="entry name" value="HisK_dim/P_dom"/>
</dbReference>
<evidence type="ECO:0000256" key="13">
    <source>
        <dbReference type="ARBA" id="ARBA00023012"/>
    </source>
</evidence>
<dbReference type="InterPro" id="IPR035965">
    <property type="entry name" value="PAS-like_dom_sf"/>
</dbReference>
<dbReference type="GO" id="GO:0030295">
    <property type="term" value="F:protein kinase activator activity"/>
    <property type="evidence" value="ECO:0007669"/>
    <property type="project" value="TreeGrafter"/>
</dbReference>
<evidence type="ECO:0000256" key="1">
    <source>
        <dbReference type="ARBA" id="ARBA00000085"/>
    </source>
</evidence>
<keyword evidence="12 15" id="KW-1133">Transmembrane helix</keyword>
<protein>
    <recommendedName>
        <fullName evidence="4">histidine kinase</fullName>
        <ecNumber evidence="4">2.7.13.3</ecNumber>
    </recommendedName>
</protein>
<keyword evidence="8 15" id="KW-0812">Transmembrane</keyword>
<feature type="domain" description="HAMP" evidence="17">
    <location>
        <begin position="200"/>
        <end position="252"/>
    </location>
</feature>
<dbReference type="RefSeq" id="WP_070877583.1">
    <property type="nucleotide sequence ID" value="NZ_CAJFZX010000001.1"/>
</dbReference>
<dbReference type="PRINTS" id="PR00344">
    <property type="entry name" value="BCTRLSENSOR"/>
</dbReference>
<keyword evidence="11" id="KW-0067">ATP-binding</keyword>
<dbReference type="PROSITE" id="PS50885">
    <property type="entry name" value="HAMP"/>
    <property type="match status" value="1"/>
</dbReference>
<organism evidence="18 19">
    <name type="scientific">Metabacillus idriensis</name>
    <dbReference type="NCBI Taxonomy" id="324768"/>
    <lineage>
        <taxon>Bacteria</taxon>
        <taxon>Bacillati</taxon>
        <taxon>Bacillota</taxon>
        <taxon>Bacilli</taxon>
        <taxon>Bacillales</taxon>
        <taxon>Bacillaceae</taxon>
        <taxon>Metabacillus</taxon>
    </lineage>
</organism>
<dbReference type="GO" id="GO:0000156">
    <property type="term" value="F:phosphorelay response regulator activity"/>
    <property type="evidence" value="ECO:0007669"/>
    <property type="project" value="TreeGrafter"/>
</dbReference>
<dbReference type="InterPro" id="IPR003660">
    <property type="entry name" value="HAMP_dom"/>
</dbReference>
<dbReference type="GO" id="GO:0000155">
    <property type="term" value="F:phosphorelay sensor kinase activity"/>
    <property type="evidence" value="ECO:0007669"/>
    <property type="project" value="InterPro"/>
</dbReference>
<evidence type="ECO:0000259" key="16">
    <source>
        <dbReference type="PROSITE" id="PS50109"/>
    </source>
</evidence>
<keyword evidence="5" id="KW-1003">Cell membrane</keyword>
<dbReference type="SUPFAM" id="SSF55785">
    <property type="entry name" value="PYP-like sensor domain (PAS domain)"/>
    <property type="match status" value="1"/>
</dbReference>
<accession>A0A6I2MI09</accession>
<feature type="transmembrane region" description="Helical" evidence="15">
    <location>
        <begin position="12"/>
        <end position="34"/>
    </location>
</feature>
<dbReference type="InterPro" id="IPR036097">
    <property type="entry name" value="HisK_dim/P_sf"/>
</dbReference>
<evidence type="ECO:0000256" key="3">
    <source>
        <dbReference type="ARBA" id="ARBA00004651"/>
    </source>
</evidence>
<dbReference type="Gene3D" id="3.30.565.10">
    <property type="entry name" value="Histidine kinase-like ATPase, C-terminal domain"/>
    <property type="match status" value="1"/>
</dbReference>
<evidence type="ECO:0000256" key="7">
    <source>
        <dbReference type="ARBA" id="ARBA00022679"/>
    </source>
</evidence>